<evidence type="ECO:0008006" key="3">
    <source>
        <dbReference type="Google" id="ProtNLM"/>
    </source>
</evidence>
<accession>A0A6A5TVH9</accession>
<organism evidence="1 2">
    <name type="scientific">Byssothecium circinans</name>
    <dbReference type="NCBI Taxonomy" id="147558"/>
    <lineage>
        <taxon>Eukaryota</taxon>
        <taxon>Fungi</taxon>
        <taxon>Dikarya</taxon>
        <taxon>Ascomycota</taxon>
        <taxon>Pezizomycotina</taxon>
        <taxon>Dothideomycetes</taxon>
        <taxon>Pleosporomycetidae</taxon>
        <taxon>Pleosporales</taxon>
        <taxon>Massarineae</taxon>
        <taxon>Massarinaceae</taxon>
        <taxon>Byssothecium</taxon>
    </lineage>
</organism>
<proteinExistence type="predicted"/>
<dbReference type="Gene3D" id="3.30.559.10">
    <property type="entry name" value="Chloramphenicol acetyltransferase-like domain"/>
    <property type="match status" value="1"/>
</dbReference>
<dbReference type="OrthoDB" id="21502at2759"/>
<dbReference type="AlphaFoldDB" id="A0A6A5TVH9"/>
<sequence>MAIDGHPLASSIPRSNGLAQLSPDMEKLRPFFGGDDLPTRIEDYLYSDRPQLGLHIVSFTDATIISVSWLHSFFDAMSQAALFNSWICVLEGRDSDVPKFVGEEKDPLATLGARIDLDDEGEEPYVLRDKAMTNAKMFKFVFNIAWEATVYRQEETRAIVIPPALYKRIKAQAFKDLEGVDPKTLVMDTRDLQNNKPFLSDGDIICAWVHRLLTSCQPWVVSAPPSRTIQIMNVFSMTDLLKTTEPKVIPSEAVHIGNSTTAISSFFRLDDFLSQPLGVIAAKIRSDLVAQTTRPQINANMRLTRAALTSTGNPPLYGEGDMSLIAFSNWTKGKFFDTDFKAAVAKEGARKHEVGRPTGLLATGGTVMLSLRGSGPCLGRDAEGNWWCGAVLRPETWENVGRKLEELNMEVGR</sequence>
<name>A0A6A5TVH9_9PLEO</name>
<gene>
    <name evidence="1" type="ORF">CC80DRAFT_492178</name>
</gene>
<dbReference type="InterPro" id="IPR023213">
    <property type="entry name" value="CAT-like_dom_sf"/>
</dbReference>
<evidence type="ECO:0000313" key="1">
    <source>
        <dbReference type="EMBL" id="KAF1956661.1"/>
    </source>
</evidence>
<dbReference type="EMBL" id="ML976991">
    <property type="protein sequence ID" value="KAF1956661.1"/>
    <property type="molecule type" value="Genomic_DNA"/>
</dbReference>
<reference evidence="1" key="1">
    <citation type="journal article" date="2020" name="Stud. Mycol.">
        <title>101 Dothideomycetes genomes: a test case for predicting lifestyles and emergence of pathogens.</title>
        <authorList>
            <person name="Haridas S."/>
            <person name="Albert R."/>
            <person name="Binder M."/>
            <person name="Bloem J."/>
            <person name="Labutti K."/>
            <person name="Salamov A."/>
            <person name="Andreopoulos B."/>
            <person name="Baker S."/>
            <person name="Barry K."/>
            <person name="Bills G."/>
            <person name="Bluhm B."/>
            <person name="Cannon C."/>
            <person name="Castanera R."/>
            <person name="Culley D."/>
            <person name="Daum C."/>
            <person name="Ezra D."/>
            <person name="Gonzalez J."/>
            <person name="Henrissat B."/>
            <person name="Kuo A."/>
            <person name="Liang C."/>
            <person name="Lipzen A."/>
            <person name="Lutzoni F."/>
            <person name="Magnuson J."/>
            <person name="Mondo S."/>
            <person name="Nolan M."/>
            <person name="Ohm R."/>
            <person name="Pangilinan J."/>
            <person name="Park H.-J."/>
            <person name="Ramirez L."/>
            <person name="Alfaro M."/>
            <person name="Sun H."/>
            <person name="Tritt A."/>
            <person name="Yoshinaga Y."/>
            <person name="Zwiers L.-H."/>
            <person name="Turgeon B."/>
            <person name="Goodwin S."/>
            <person name="Spatafora J."/>
            <person name="Crous P."/>
            <person name="Grigoriev I."/>
        </authorList>
    </citation>
    <scope>NUCLEOTIDE SEQUENCE</scope>
    <source>
        <strain evidence="1">CBS 675.92</strain>
    </source>
</reference>
<dbReference type="Proteomes" id="UP000800035">
    <property type="component" value="Unassembled WGS sequence"/>
</dbReference>
<keyword evidence="2" id="KW-1185">Reference proteome</keyword>
<protein>
    <recommendedName>
        <fullName evidence="3">LysR family regulatory protein</fullName>
    </recommendedName>
</protein>
<evidence type="ECO:0000313" key="2">
    <source>
        <dbReference type="Proteomes" id="UP000800035"/>
    </source>
</evidence>